<geneLocation type="plasmid" evidence="2 4">
    <name>pl29</name>
</geneLocation>
<geneLocation type="plasmid" evidence="3 4">
    <name>pl20</name>
</geneLocation>
<keyword evidence="4" id="KW-1185">Reference proteome</keyword>
<dbReference type="InterPro" id="IPR006493">
    <property type="entry name" value="Holin_BlyA"/>
</dbReference>
<keyword evidence="1" id="KW-0812">Transmembrane</keyword>
<dbReference type="Proteomes" id="UP000244655">
    <property type="component" value="Plasmid pl20"/>
</dbReference>
<dbReference type="RefSeq" id="WP_108729740.1">
    <property type="nucleotide sequence ID" value="NZ_CP025787.1"/>
</dbReference>
<gene>
    <name evidence="2" type="ORF">CR532_04925</name>
    <name evidence="3" type="ORF">CR532_05305</name>
</gene>
<evidence type="ECO:0000313" key="2">
    <source>
        <dbReference type="EMBL" id="AWG43344.1"/>
    </source>
</evidence>
<sequence length="58" mass="6579">MNNINIAELLMNINEIKLIVISAFVLALVSLLVILFKPVLKDILHIFISKFKNKDGKD</sequence>
<dbReference type="Pfam" id="PF05102">
    <property type="entry name" value="Holin_BlyA"/>
    <property type="match status" value="1"/>
</dbReference>
<keyword evidence="1" id="KW-0472">Membrane</keyword>
<evidence type="ECO:0000256" key="1">
    <source>
        <dbReference type="SAM" id="Phobius"/>
    </source>
</evidence>
<organism evidence="2 4">
    <name type="scientific">Candidatus Borreliella tachyglossi</name>
    <dbReference type="NCBI Taxonomy" id="1964448"/>
    <lineage>
        <taxon>Bacteria</taxon>
        <taxon>Pseudomonadati</taxon>
        <taxon>Spirochaetota</taxon>
        <taxon>Spirochaetia</taxon>
        <taxon>Spirochaetales</taxon>
        <taxon>Borreliaceae</taxon>
        <taxon>Borreliella</taxon>
    </lineage>
</organism>
<dbReference type="AlphaFoldDB" id="A0A2S1LYF6"/>
<accession>A0A2S1LYF6</accession>
<proteinExistence type="predicted"/>
<dbReference type="EMBL" id="CP025787">
    <property type="protein sequence ID" value="AWG43344.1"/>
    <property type="molecule type" value="Genomic_DNA"/>
</dbReference>
<evidence type="ECO:0000313" key="3">
    <source>
        <dbReference type="EMBL" id="AWG43413.1"/>
    </source>
</evidence>
<protein>
    <submittedName>
        <fullName evidence="2">Holin, BlyA family</fullName>
    </submittedName>
</protein>
<keyword evidence="1" id="KW-1133">Transmembrane helix</keyword>
<name>A0A2S1LYF6_9SPIR</name>
<feature type="transmembrane region" description="Helical" evidence="1">
    <location>
        <begin position="18"/>
        <end position="40"/>
    </location>
</feature>
<dbReference type="Proteomes" id="UP000244655">
    <property type="component" value="Plasmid pl29"/>
</dbReference>
<evidence type="ECO:0000313" key="4">
    <source>
        <dbReference type="Proteomes" id="UP000244655"/>
    </source>
</evidence>
<keyword evidence="2" id="KW-0614">Plasmid</keyword>
<dbReference type="EMBL" id="CP025789">
    <property type="protein sequence ID" value="AWG43413.1"/>
    <property type="molecule type" value="Genomic_DNA"/>
</dbReference>
<reference evidence="2 4" key="1">
    <citation type="submission" date="2018-01" db="EMBL/GenBank/DDBJ databases">
        <title>Genome sequence of Borrelia tachyglossi.</title>
        <authorList>
            <person name="Gofton A.W."/>
        </authorList>
    </citation>
    <scope>NUCLEOTIDE SEQUENCE [LARGE SCALE GENOMIC DNA]</scope>
    <source>
        <strain evidence="2 4">Bc-F10-1268</strain>
        <plasmid evidence="3 4">pl20</plasmid>
        <plasmid evidence="2 4">pl29</plasmid>
    </source>
</reference>